<proteinExistence type="predicted"/>
<dbReference type="PIRSF" id="PIRSF001439">
    <property type="entry name" value="CryM"/>
    <property type="match status" value="1"/>
</dbReference>
<dbReference type="Proteomes" id="UP000075260">
    <property type="component" value="Unassembled WGS sequence"/>
</dbReference>
<dbReference type="Gene3D" id="3.30.1780.10">
    <property type="entry name" value="ornithine cyclodeaminase, domain 1"/>
    <property type="match status" value="1"/>
</dbReference>
<dbReference type="GO" id="GO:0005737">
    <property type="term" value="C:cytoplasm"/>
    <property type="evidence" value="ECO:0007669"/>
    <property type="project" value="TreeGrafter"/>
</dbReference>
<accession>A0A150QSZ2</accession>
<dbReference type="Pfam" id="PF02423">
    <property type="entry name" value="OCD_Mu_crystall"/>
    <property type="match status" value="1"/>
</dbReference>
<dbReference type="InterPro" id="IPR036291">
    <property type="entry name" value="NAD(P)-bd_dom_sf"/>
</dbReference>
<dbReference type="Gene3D" id="3.40.50.720">
    <property type="entry name" value="NAD(P)-binding Rossmann-like Domain"/>
    <property type="match status" value="1"/>
</dbReference>
<dbReference type="GO" id="GO:0019290">
    <property type="term" value="P:siderophore biosynthetic process"/>
    <property type="evidence" value="ECO:0007669"/>
    <property type="project" value="InterPro"/>
</dbReference>
<dbReference type="EMBL" id="JEMA01000373">
    <property type="protein sequence ID" value="KYF70776.1"/>
    <property type="molecule type" value="Genomic_DNA"/>
</dbReference>
<dbReference type="InterPro" id="IPR023866">
    <property type="entry name" value="SbnB"/>
</dbReference>
<dbReference type="NCBIfam" id="TIGR03944">
    <property type="entry name" value="dehyd_SbnB_fam"/>
    <property type="match status" value="1"/>
</dbReference>
<protein>
    <submittedName>
        <fullName evidence="1">2,3-diaminopropionate biosynthesis protein SbnB</fullName>
    </submittedName>
</protein>
<sequence length="333" mass="35987">MRFGVVSGSVIRRLIEDSPEECVKAVEDVYLAGHRGEVVCPNSYFLRFPDRPDARIIALPAHLGGGEPVSGIKWIASYPANIRQGVPRASAVIVLNRADNGYPFACLEGSIISAARTAASAVSAAAALSGGRRAGALGIVGTGLIARYVVSFLSRLGWEIPEVLLFDTNPAEPERFLDGAFDPAWRRRVRVAKDLETVVRQSDLLVFTTSAGAPHVHDPSWFSHAPVVLHLSLRDLSPSIVLSSFNVVDSVEHVMSAGTSLHLAEQESGRRDFVTGTLAEVLLGQRAVPRTKPIVFSPFGMGTLDLAVARWVYARAESAGDVVWIDDFFDMTR</sequence>
<dbReference type="SUPFAM" id="SSF51735">
    <property type="entry name" value="NAD(P)-binding Rossmann-fold domains"/>
    <property type="match status" value="1"/>
</dbReference>
<name>A0A150QSZ2_SORCE</name>
<dbReference type="OrthoDB" id="5495968at2"/>
<dbReference type="InterPro" id="IPR003462">
    <property type="entry name" value="ODC_Mu_crystall"/>
</dbReference>
<dbReference type="GO" id="GO:0016639">
    <property type="term" value="F:oxidoreductase activity, acting on the CH-NH2 group of donors, NAD or NADP as acceptor"/>
    <property type="evidence" value="ECO:0007669"/>
    <property type="project" value="InterPro"/>
</dbReference>
<reference evidence="1 2" key="1">
    <citation type="submission" date="2014-02" db="EMBL/GenBank/DDBJ databases">
        <title>The small core and large imbalanced accessory genome model reveals a collaborative survival strategy of Sorangium cellulosum strains in nature.</title>
        <authorList>
            <person name="Han K."/>
            <person name="Peng R."/>
            <person name="Blom J."/>
            <person name="Li Y.-Z."/>
        </authorList>
    </citation>
    <scope>NUCLEOTIDE SEQUENCE [LARGE SCALE GENOMIC DNA]</scope>
    <source>
        <strain evidence="1 2">So0008-312</strain>
    </source>
</reference>
<dbReference type="PANTHER" id="PTHR13812:SF19">
    <property type="entry name" value="KETIMINE REDUCTASE MU-CRYSTALLIN"/>
    <property type="match status" value="1"/>
</dbReference>
<dbReference type="AlphaFoldDB" id="A0A150QSZ2"/>
<gene>
    <name evidence="1" type="ORF">BE15_13250</name>
</gene>
<organism evidence="1 2">
    <name type="scientific">Sorangium cellulosum</name>
    <name type="common">Polyangium cellulosum</name>
    <dbReference type="NCBI Taxonomy" id="56"/>
    <lineage>
        <taxon>Bacteria</taxon>
        <taxon>Pseudomonadati</taxon>
        <taxon>Myxococcota</taxon>
        <taxon>Polyangia</taxon>
        <taxon>Polyangiales</taxon>
        <taxon>Polyangiaceae</taxon>
        <taxon>Sorangium</taxon>
    </lineage>
</organism>
<evidence type="ECO:0000313" key="1">
    <source>
        <dbReference type="EMBL" id="KYF70776.1"/>
    </source>
</evidence>
<dbReference type="RefSeq" id="WP_061607425.1">
    <property type="nucleotide sequence ID" value="NZ_JEMA01000373.1"/>
</dbReference>
<dbReference type="InterPro" id="IPR023401">
    <property type="entry name" value="ODC_N"/>
</dbReference>
<dbReference type="PANTHER" id="PTHR13812">
    <property type="entry name" value="KETIMINE REDUCTASE MU-CRYSTALLIN"/>
    <property type="match status" value="1"/>
</dbReference>
<comment type="caution">
    <text evidence="1">The sequence shown here is derived from an EMBL/GenBank/DDBJ whole genome shotgun (WGS) entry which is preliminary data.</text>
</comment>
<evidence type="ECO:0000313" key="2">
    <source>
        <dbReference type="Proteomes" id="UP000075260"/>
    </source>
</evidence>